<keyword evidence="7" id="KW-0830">Ubiquinone</keyword>
<evidence type="ECO:0000256" key="4">
    <source>
        <dbReference type="ARBA" id="ARBA00022643"/>
    </source>
</evidence>
<reference evidence="7" key="1">
    <citation type="submission" date="2015-09" db="EMBL/GenBank/DDBJ databases">
        <authorList>
            <consortium name="Pathogen Informatics"/>
        </authorList>
    </citation>
    <scope>NUCLEOTIDE SEQUENCE</scope>
    <source>
        <strain evidence="7">2789STDY5834896</strain>
    </source>
</reference>
<organism evidence="7">
    <name type="scientific">uncultured Anaerotruncus sp</name>
    <dbReference type="NCBI Taxonomy" id="905011"/>
    <lineage>
        <taxon>Bacteria</taxon>
        <taxon>Bacillati</taxon>
        <taxon>Bacillota</taxon>
        <taxon>Clostridia</taxon>
        <taxon>Eubacteriales</taxon>
        <taxon>Oscillospiraceae</taxon>
        <taxon>Anaerotruncus</taxon>
        <taxon>environmental samples</taxon>
    </lineage>
</organism>
<keyword evidence="1" id="KW-0813">Transport</keyword>
<evidence type="ECO:0000256" key="2">
    <source>
        <dbReference type="ARBA" id="ARBA00022553"/>
    </source>
</evidence>
<dbReference type="GO" id="GO:0010181">
    <property type="term" value="F:FMN binding"/>
    <property type="evidence" value="ECO:0007669"/>
    <property type="project" value="InterPro"/>
</dbReference>
<dbReference type="AlphaFoldDB" id="A0A1C6IQM5"/>
<name>A0A1C6IQM5_9FIRM</name>
<dbReference type="EMBL" id="FMHG01000001">
    <property type="protein sequence ID" value="SCJ71958.1"/>
    <property type="molecule type" value="Genomic_DNA"/>
</dbReference>
<gene>
    <name evidence="7" type="ORF">SAMEA3545359_01609</name>
</gene>
<evidence type="ECO:0000256" key="1">
    <source>
        <dbReference type="ARBA" id="ARBA00022448"/>
    </source>
</evidence>
<dbReference type="Pfam" id="PF04205">
    <property type="entry name" value="FMN_bind"/>
    <property type="match status" value="1"/>
</dbReference>
<keyword evidence="4" id="KW-0288">FMN</keyword>
<dbReference type="GO" id="GO:0009055">
    <property type="term" value="F:electron transfer activity"/>
    <property type="evidence" value="ECO:0007669"/>
    <property type="project" value="InterPro"/>
</dbReference>
<evidence type="ECO:0000259" key="6">
    <source>
        <dbReference type="SMART" id="SM00900"/>
    </source>
</evidence>
<proteinExistence type="predicted"/>
<evidence type="ECO:0000256" key="5">
    <source>
        <dbReference type="ARBA" id="ARBA00022982"/>
    </source>
</evidence>
<dbReference type="SMART" id="SM00900">
    <property type="entry name" value="FMN_bind"/>
    <property type="match status" value="1"/>
</dbReference>
<accession>A0A1C6IQM5</accession>
<protein>
    <submittedName>
        <fullName evidence="7">Predicted NADH:ubiquinone oxidoreductase, subunit RnfG</fullName>
    </submittedName>
</protein>
<sequence length="178" mass="18443">MKNSIFKQIIWPVLSLTIICIVVSLALGATNMVTSAKIQANLDAVNNAGRQEVLPDADKFTVVELTQELSDLGVTEAAVADNGGMVINVQTKGYGGELPIMVGFDAGGAITRIKILDNSETPGVGKRVEEESFYGQFSGLQGDISGVNTLAGATVSSTSVKTSVQNAIAAQKLIGEGA</sequence>
<dbReference type="InterPro" id="IPR007329">
    <property type="entry name" value="FMN-bd"/>
</dbReference>
<dbReference type="PANTHER" id="PTHR36118">
    <property type="entry name" value="ION-TRANSLOCATING OXIDOREDUCTASE COMPLEX SUBUNIT G"/>
    <property type="match status" value="1"/>
</dbReference>
<keyword evidence="3" id="KW-0285">Flavoprotein</keyword>
<dbReference type="InterPro" id="IPR010209">
    <property type="entry name" value="Ion_transpt_RnfG/RsxG"/>
</dbReference>
<keyword evidence="2" id="KW-0597">Phosphoprotein</keyword>
<dbReference type="GO" id="GO:0022900">
    <property type="term" value="P:electron transport chain"/>
    <property type="evidence" value="ECO:0007669"/>
    <property type="project" value="InterPro"/>
</dbReference>
<feature type="domain" description="FMN-binding" evidence="6">
    <location>
        <begin position="93"/>
        <end position="171"/>
    </location>
</feature>
<keyword evidence="5" id="KW-0249">Electron transport</keyword>
<dbReference type="PANTHER" id="PTHR36118:SF1">
    <property type="entry name" value="ION-TRANSLOCATING OXIDOREDUCTASE COMPLEX SUBUNIT G"/>
    <property type="match status" value="1"/>
</dbReference>
<evidence type="ECO:0000256" key="3">
    <source>
        <dbReference type="ARBA" id="ARBA00022630"/>
    </source>
</evidence>
<evidence type="ECO:0000313" key="7">
    <source>
        <dbReference type="EMBL" id="SCJ71958.1"/>
    </source>
</evidence>
<dbReference type="GO" id="GO:0005886">
    <property type="term" value="C:plasma membrane"/>
    <property type="evidence" value="ECO:0007669"/>
    <property type="project" value="InterPro"/>
</dbReference>